<keyword evidence="1" id="KW-0560">Oxidoreductase</keyword>
<dbReference type="RefSeq" id="WP_257448206.1">
    <property type="nucleotide sequence ID" value="NZ_JANIPJ010000012.1"/>
</dbReference>
<dbReference type="Gene3D" id="3.40.50.360">
    <property type="match status" value="1"/>
</dbReference>
<dbReference type="PANTHER" id="PTHR47307:SF1">
    <property type="entry name" value="GLUTATHIONE-REGULATED POTASSIUM-EFFLUX SYSTEM ANCILLARY PROTEIN KEFG"/>
    <property type="match status" value="1"/>
</dbReference>
<dbReference type="GO" id="GO:0003955">
    <property type="term" value="F:NAD(P)H dehydrogenase (quinone) activity"/>
    <property type="evidence" value="ECO:0007669"/>
    <property type="project" value="TreeGrafter"/>
</dbReference>
<name>A0A9X2MSI4_9BACL</name>
<dbReference type="PANTHER" id="PTHR47307">
    <property type="entry name" value="GLUTATHIONE-REGULATED POTASSIUM-EFFLUX SYSTEM ANCILLARY PROTEIN KEFG"/>
    <property type="match status" value="1"/>
</dbReference>
<sequence>MNVMVIAAHPDFHQSRANKALIQELKKHADMDIHVRDLYLEYPDWQIEVEKEQRMLLQYDRIVLQFPFYWYSCPPLLKKWFDDVLTFGWAFGPGGKKLLGKEFMIATTTGGTEACYRSGGENMYTISELLRPIERTLTKCNGTFLPAFVMYNVMQATDTELAHAAEKYAEVIKAPREALTH</sequence>
<dbReference type="GO" id="GO:0010181">
    <property type="term" value="F:FMN binding"/>
    <property type="evidence" value="ECO:0007669"/>
    <property type="project" value="TreeGrafter"/>
</dbReference>
<comment type="caution">
    <text evidence="3">The sequence shown here is derived from an EMBL/GenBank/DDBJ whole genome shotgun (WGS) entry which is preliminary data.</text>
</comment>
<dbReference type="SUPFAM" id="SSF52218">
    <property type="entry name" value="Flavoproteins"/>
    <property type="match status" value="1"/>
</dbReference>
<organism evidence="3 4">
    <name type="scientific">Paenibacillus soyae</name>
    <dbReference type="NCBI Taxonomy" id="2969249"/>
    <lineage>
        <taxon>Bacteria</taxon>
        <taxon>Bacillati</taxon>
        <taxon>Bacillota</taxon>
        <taxon>Bacilli</taxon>
        <taxon>Bacillales</taxon>
        <taxon>Paenibacillaceae</taxon>
        <taxon>Paenibacillus</taxon>
    </lineage>
</organism>
<dbReference type="EMBL" id="JANIPJ010000012">
    <property type="protein sequence ID" value="MCR2805585.1"/>
    <property type="molecule type" value="Genomic_DNA"/>
</dbReference>
<evidence type="ECO:0000256" key="1">
    <source>
        <dbReference type="ARBA" id="ARBA00023002"/>
    </source>
</evidence>
<gene>
    <name evidence="3" type="ORF">NQZ67_16995</name>
</gene>
<dbReference type="Pfam" id="PF02525">
    <property type="entry name" value="Flavodoxin_2"/>
    <property type="match status" value="1"/>
</dbReference>
<proteinExistence type="predicted"/>
<keyword evidence="4" id="KW-1185">Reference proteome</keyword>
<dbReference type="GO" id="GO:0009055">
    <property type="term" value="F:electron transfer activity"/>
    <property type="evidence" value="ECO:0007669"/>
    <property type="project" value="TreeGrafter"/>
</dbReference>
<protein>
    <submittedName>
        <fullName evidence="3">NAD(P)H-dependent oxidoreductase</fullName>
    </submittedName>
</protein>
<evidence type="ECO:0000313" key="4">
    <source>
        <dbReference type="Proteomes" id="UP001141950"/>
    </source>
</evidence>
<dbReference type="AlphaFoldDB" id="A0A9X2MSI4"/>
<evidence type="ECO:0000259" key="2">
    <source>
        <dbReference type="Pfam" id="PF02525"/>
    </source>
</evidence>
<dbReference type="InterPro" id="IPR046980">
    <property type="entry name" value="KefG/KefF"/>
</dbReference>
<dbReference type="Proteomes" id="UP001141950">
    <property type="component" value="Unassembled WGS sequence"/>
</dbReference>
<dbReference type="InterPro" id="IPR003680">
    <property type="entry name" value="Flavodoxin_fold"/>
</dbReference>
<evidence type="ECO:0000313" key="3">
    <source>
        <dbReference type="EMBL" id="MCR2805585.1"/>
    </source>
</evidence>
<dbReference type="InterPro" id="IPR029039">
    <property type="entry name" value="Flavoprotein-like_sf"/>
</dbReference>
<reference evidence="3" key="1">
    <citation type="submission" date="2022-08" db="EMBL/GenBank/DDBJ databases">
        <title>The genomic sequence of strain Paenibacillus sp. SCIV0701.</title>
        <authorList>
            <person name="Zhao H."/>
        </authorList>
    </citation>
    <scope>NUCLEOTIDE SEQUENCE</scope>
    <source>
        <strain evidence="3">SCIV0701</strain>
    </source>
</reference>
<feature type="domain" description="Flavodoxin-like fold" evidence="2">
    <location>
        <begin position="1"/>
        <end position="170"/>
    </location>
</feature>
<accession>A0A9X2MSI4</accession>